<dbReference type="AlphaFoldDB" id="A0A2X1BRY4"/>
<evidence type="ECO:0000313" key="2">
    <source>
        <dbReference type="EMBL" id="SPU38705.1"/>
    </source>
</evidence>
<proteinExistence type="predicted"/>
<dbReference type="EMBL" id="UAQE01000004">
    <property type="protein sequence ID" value="SPU38705.1"/>
    <property type="molecule type" value="Genomic_DNA"/>
</dbReference>
<dbReference type="Proteomes" id="UP000251431">
    <property type="component" value="Unassembled WGS sequence"/>
</dbReference>
<sequence>MINCPNCLANNSFEEVNKDGYCLYVCEYCNSVIEKTPISKENIVDEALPSQKIFTTTLEQPPEYNQKNIDTFNLIFIGVFIFCFLLLLYFLIV</sequence>
<keyword evidence="1" id="KW-0812">Transmembrane</keyword>
<name>A0A2X1BRY4_9BACI</name>
<gene>
    <name evidence="2" type="ORF">NCTC7582_04670</name>
</gene>
<feature type="transmembrane region" description="Helical" evidence="1">
    <location>
        <begin position="72"/>
        <end position="92"/>
    </location>
</feature>
<organism evidence="2 3">
    <name type="scientific">Lysinibacillus capsici</name>
    <dbReference type="NCBI Taxonomy" id="2115968"/>
    <lineage>
        <taxon>Bacteria</taxon>
        <taxon>Bacillati</taxon>
        <taxon>Bacillota</taxon>
        <taxon>Bacilli</taxon>
        <taxon>Bacillales</taxon>
        <taxon>Bacillaceae</taxon>
        <taxon>Lysinibacillus</taxon>
    </lineage>
</organism>
<evidence type="ECO:0000313" key="3">
    <source>
        <dbReference type="Proteomes" id="UP000251431"/>
    </source>
</evidence>
<evidence type="ECO:0000256" key="1">
    <source>
        <dbReference type="SAM" id="Phobius"/>
    </source>
</evidence>
<keyword evidence="1" id="KW-0472">Membrane</keyword>
<keyword evidence="1" id="KW-1133">Transmembrane helix</keyword>
<accession>A0A2X1BRY4</accession>
<protein>
    <submittedName>
        <fullName evidence="2">Uncharacterized protein</fullName>
    </submittedName>
</protein>
<reference evidence="2 3" key="1">
    <citation type="submission" date="2018-06" db="EMBL/GenBank/DDBJ databases">
        <authorList>
            <consortium name="Pathogen Informatics"/>
            <person name="Doyle S."/>
        </authorList>
    </citation>
    <scope>NUCLEOTIDE SEQUENCE [LARGE SCALE GENOMIC DNA]</scope>
    <source>
        <strain evidence="2 3">NCTC7582</strain>
    </source>
</reference>